<evidence type="ECO:0000313" key="2">
    <source>
        <dbReference type="EMBL" id="KVI04456.1"/>
    </source>
</evidence>
<dbReference type="AlphaFoldDB" id="A0A118K2I3"/>
<evidence type="ECO:0000313" key="3">
    <source>
        <dbReference type="Proteomes" id="UP000243975"/>
    </source>
</evidence>
<sequence>MINSNEKQRIHQQQKIKRERGWRHFLLTHKFGMGDGTNFTLFMALCLFLVLENLLLKPSHKHGAGRNERFGHSSKHCQVLEDYKMYGRAELDNDQVISSNVDDDLEYGQKMNGSVETALNTVVYTKPLCSETTEIRYREQYC</sequence>
<keyword evidence="1" id="KW-0812">Transmembrane</keyword>
<reference evidence="2 3" key="1">
    <citation type="journal article" date="2016" name="Sci. Rep.">
        <title>The genome sequence of the outbreeding globe artichoke constructed de novo incorporating a phase-aware low-pass sequencing strategy of F1 progeny.</title>
        <authorList>
            <person name="Scaglione D."/>
            <person name="Reyes-Chin-Wo S."/>
            <person name="Acquadro A."/>
            <person name="Froenicke L."/>
            <person name="Portis E."/>
            <person name="Beitel C."/>
            <person name="Tirone M."/>
            <person name="Mauro R."/>
            <person name="Lo Monaco A."/>
            <person name="Mauromicale G."/>
            <person name="Faccioli P."/>
            <person name="Cattivelli L."/>
            <person name="Rieseberg L."/>
            <person name="Michelmore R."/>
            <person name="Lanteri S."/>
        </authorList>
    </citation>
    <scope>NUCLEOTIDE SEQUENCE [LARGE SCALE GENOMIC DNA]</scope>
    <source>
        <strain evidence="2">2C</strain>
    </source>
</reference>
<organism evidence="2 3">
    <name type="scientific">Cynara cardunculus var. scolymus</name>
    <name type="common">Globe artichoke</name>
    <name type="synonym">Cynara scolymus</name>
    <dbReference type="NCBI Taxonomy" id="59895"/>
    <lineage>
        <taxon>Eukaryota</taxon>
        <taxon>Viridiplantae</taxon>
        <taxon>Streptophyta</taxon>
        <taxon>Embryophyta</taxon>
        <taxon>Tracheophyta</taxon>
        <taxon>Spermatophyta</taxon>
        <taxon>Magnoliopsida</taxon>
        <taxon>eudicotyledons</taxon>
        <taxon>Gunneridae</taxon>
        <taxon>Pentapetalae</taxon>
        <taxon>asterids</taxon>
        <taxon>campanulids</taxon>
        <taxon>Asterales</taxon>
        <taxon>Asteraceae</taxon>
        <taxon>Carduoideae</taxon>
        <taxon>Cardueae</taxon>
        <taxon>Carduinae</taxon>
        <taxon>Cynara</taxon>
    </lineage>
</organism>
<dbReference type="Gramene" id="KVI04456">
    <property type="protein sequence ID" value="KVI04456"/>
    <property type="gene ID" value="Ccrd_017229"/>
</dbReference>
<accession>A0A118K2I3</accession>
<proteinExistence type="predicted"/>
<keyword evidence="1" id="KW-1133">Transmembrane helix</keyword>
<evidence type="ECO:0000256" key="1">
    <source>
        <dbReference type="SAM" id="Phobius"/>
    </source>
</evidence>
<name>A0A118K2I3_CYNCS</name>
<feature type="transmembrane region" description="Helical" evidence="1">
    <location>
        <begin position="39"/>
        <end position="56"/>
    </location>
</feature>
<comment type="caution">
    <text evidence="2">The sequence shown here is derived from an EMBL/GenBank/DDBJ whole genome shotgun (WGS) entry which is preliminary data.</text>
</comment>
<protein>
    <submittedName>
        <fullName evidence="2">Uncharacterized protein</fullName>
    </submittedName>
</protein>
<gene>
    <name evidence="2" type="ORF">Ccrd_017229</name>
</gene>
<keyword evidence="1" id="KW-0472">Membrane</keyword>
<dbReference type="Proteomes" id="UP000243975">
    <property type="component" value="Unassembled WGS sequence"/>
</dbReference>
<dbReference type="EMBL" id="LEKV01002050">
    <property type="protein sequence ID" value="KVI04456.1"/>
    <property type="molecule type" value="Genomic_DNA"/>
</dbReference>
<keyword evidence="3" id="KW-1185">Reference proteome</keyword>